<evidence type="ECO:0000256" key="1">
    <source>
        <dbReference type="ARBA" id="ARBA00006484"/>
    </source>
</evidence>
<dbReference type="EMBL" id="LT629750">
    <property type="protein sequence ID" value="SDT10839.1"/>
    <property type="molecule type" value="Genomic_DNA"/>
</dbReference>
<dbReference type="InterPro" id="IPR036291">
    <property type="entry name" value="NAD(P)-bd_dom_sf"/>
</dbReference>
<accession>A0A1H1XPW4</accession>
<dbReference type="CDD" id="cd05233">
    <property type="entry name" value="SDR_c"/>
    <property type="match status" value="1"/>
</dbReference>
<dbReference type="PRINTS" id="PR00080">
    <property type="entry name" value="SDRFAMILY"/>
</dbReference>
<organism evidence="2 3">
    <name type="scientific">Bradyrhizobium canariense</name>
    <dbReference type="NCBI Taxonomy" id="255045"/>
    <lineage>
        <taxon>Bacteria</taxon>
        <taxon>Pseudomonadati</taxon>
        <taxon>Pseudomonadota</taxon>
        <taxon>Alphaproteobacteria</taxon>
        <taxon>Hyphomicrobiales</taxon>
        <taxon>Nitrobacteraceae</taxon>
        <taxon>Bradyrhizobium</taxon>
    </lineage>
</organism>
<reference evidence="3" key="1">
    <citation type="submission" date="2016-10" db="EMBL/GenBank/DDBJ databases">
        <authorList>
            <person name="Varghese N."/>
            <person name="Submissions S."/>
        </authorList>
    </citation>
    <scope>NUCLEOTIDE SEQUENCE [LARGE SCALE GENOMIC DNA]</scope>
    <source>
        <strain evidence="3">GAS369</strain>
    </source>
</reference>
<comment type="similarity">
    <text evidence="1">Belongs to the short-chain dehydrogenases/reductases (SDR) family.</text>
</comment>
<dbReference type="InterPro" id="IPR002347">
    <property type="entry name" value="SDR_fam"/>
</dbReference>
<sequence length="265" mass="27510">MTLTAVEMFDLTGQAAFVSGAAGGLGFAMAEVLAENGAGVMMTDIDVRKLDKSAELLAKRGLKIDTLELDVANLGAIESTIETAAKKFGRLDIVCANAGLSAGPGPLTPTGGMAQVDLKRWDELLRINLTSVFVTIRAASAQMRPRKYGRIIVTSSVAGLRGERLCGYGYVAAKAAISNLVRQSALELASDNVTINAVAPGPFLTNIGGGRLKEPEVASLFVKEVPMNRIGTPDEIQGLVLLLASKASSFMTGTVIPIDGGASAS</sequence>
<dbReference type="Pfam" id="PF13561">
    <property type="entry name" value="adh_short_C2"/>
    <property type="match status" value="1"/>
</dbReference>
<name>A0A1H1XPW4_9BRAD</name>
<dbReference type="AlphaFoldDB" id="A0A1H1XPW4"/>
<dbReference type="Gene3D" id="3.40.50.720">
    <property type="entry name" value="NAD(P)-binding Rossmann-like Domain"/>
    <property type="match status" value="1"/>
</dbReference>
<dbReference type="InterPro" id="IPR050259">
    <property type="entry name" value="SDR"/>
</dbReference>
<dbReference type="PANTHER" id="PTHR42879:SF2">
    <property type="entry name" value="3-OXOACYL-[ACYL-CARRIER-PROTEIN] REDUCTASE FABG"/>
    <property type="match status" value="1"/>
</dbReference>
<protein>
    <submittedName>
        <fullName evidence="2">NAD(P)-dependent dehydrogenase, short-chain alcohol dehydrogenase family</fullName>
    </submittedName>
</protein>
<evidence type="ECO:0000313" key="2">
    <source>
        <dbReference type="EMBL" id="SDT10839.1"/>
    </source>
</evidence>
<dbReference type="PRINTS" id="PR00081">
    <property type="entry name" value="GDHRDH"/>
</dbReference>
<dbReference type="FunFam" id="3.40.50.720:FF:000084">
    <property type="entry name" value="Short-chain dehydrogenase reductase"/>
    <property type="match status" value="1"/>
</dbReference>
<dbReference type="Proteomes" id="UP000243904">
    <property type="component" value="Chromosome I"/>
</dbReference>
<gene>
    <name evidence="2" type="ORF">SAMN05444158_4413</name>
</gene>
<dbReference type="SUPFAM" id="SSF51735">
    <property type="entry name" value="NAD(P)-binding Rossmann-fold domains"/>
    <property type="match status" value="1"/>
</dbReference>
<dbReference type="PANTHER" id="PTHR42879">
    <property type="entry name" value="3-OXOACYL-(ACYL-CARRIER-PROTEIN) REDUCTASE"/>
    <property type="match status" value="1"/>
</dbReference>
<proteinExistence type="inferred from homology"/>
<keyword evidence="3" id="KW-1185">Reference proteome</keyword>
<evidence type="ECO:0000313" key="3">
    <source>
        <dbReference type="Proteomes" id="UP000243904"/>
    </source>
</evidence>